<dbReference type="Proteomes" id="UP000324222">
    <property type="component" value="Unassembled WGS sequence"/>
</dbReference>
<protein>
    <submittedName>
        <fullName evidence="2">Uncharacterized protein</fullName>
    </submittedName>
</protein>
<dbReference type="EMBL" id="VSRR010092220">
    <property type="protein sequence ID" value="MPC92708.1"/>
    <property type="molecule type" value="Genomic_DNA"/>
</dbReference>
<keyword evidence="3" id="KW-1185">Reference proteome</keyword>
<evidence type="ECO:0000256" key="1">
    <source>
        <dbReference type="SAM" id="MobiDB-lite"/>
    </source>
</evidence>
<proteinExistence type="predicted"/>
<gene>
    <name evidence="2" type="ORF">E2C01_087813</name>
</gene>
<evidence type="ECO:0000313" key="3">
    <source>
        <dbReference type="Proteomes" id="UP000324222"/>
    </source>
</evidence>
<comment type="caution">
    <text evidence="2">The sequence shown here is derived from an EMBL/GenBank/DDBJ whole genome shotgun (WGS) entry which is preliminary data.</text>
</comment>
<accession>A0A5B7JI99</accession>
<organism evidence="2 3">
    <name type="scientific">Portunus trituberculatus</name>
    <name type="common">Swimming crab</name>
    <name type="synonym">Neptunus trituberculatus</name>
    <dbReference type="NCBI Taxonomy" id="210409"/>
    <lineage>
        <taxon>Eukaryota</taxon>
        <taxon>Metazoa</taxon>
        <taxon>Ecdysozoa</taxon>
        <taxon>Arthropoda</taxon>
        <taxon>Crustacea</taxon>
        <taxon>Multicrustacea</taxon>
        <taxon>Malacostraca</taxon>
        <taxon>Eumalacostraca</taxon>
        <taxon>Eucarida</taxon>
        <taxon>Decapoda</taxon>
        <taxon>Pleocyemata</taxon>
        <taxon>Brachyura</taxon>
        <taxon>Eubrachyura</taxon>
        <taxon>Portunoidea</taxon>
        <taxon>Portunidae</taxon>
        <taxon>Portuninae</taxon>
        <taxon>Portunus</taxon>
    </lineage>
</organism>
<dbReference type="AlphaFoldDB" id="A0A5B7JI99"/>
<reference evidence="2 3" key="1">
    <citation type="submission" date="2019-05" db="EMBL/GenBank/DDBJ databases">
        <title>Another draft genome of Portunus trituberculatus and its Hox gene families provides insights of decapod evolution.</title>
        <authorList>
            <person name="Jeong J.-H."/>
            <person name="Song I."/>
            <person name="Kim S."/>
            <person name="Choi T."/>
            <person name="Kim D."/>
            <person name="Ryu S."/>
            <person name="Kim W."/>
        </authorList>
    </citation>
    <scope>NUCLEOTIDE SEQUENCE [LARGE SCALE GENOMIC DNA]</scope>
    <source>
        <tissue evidence="2">Muscle</tissue>
    </source>
</reference>
<evidence type="ECO:0000313" key="2">
    <source>
        <dbReference type="EMBL" id="MPC92708.1"/>
    </source>
</evidence>
<feature type="region of interest" description="Disordered" evidence="1">
    <location>
        <begin position="22"/>
        <end position="60"/>
    </location>
</feature>
<name>A0A5B7JI99_PORTR</name>
<sequence length="60" mass="6412">MTLGQSSPQVGGREVGHLCREIPFSGGDVRPGLQDPGNTGKVLCEKVGDSPRVCHRSPRR</sequence>